<accession>A0A0F7FIW7</accession>
<reference evidence="1 2" key="1">
    <citation type="journal article" date="2015" name="Stand. Genomic Sci.">
        <title>Complete genome sequence of and proposal of Thermofilum uzonense sp. nov. a novel hyperthermophilic crenarchaeon and emended description of the genus Thermofilum.</title>
        <authorList>
            <person name="Toshchakov S.V."/>
            <person name="Korzhenkov A.A."/>
            <person name="Samarov N.I."/>
            <person name="Mazunin I.O."/>
            <person name="Mozhey O.I."/>
            <person name="Shmyr I.S."/>
            <person name="Derbikova K.S."/>
            <person name="Taranov E.A."/>
            <person name="Dominova I.N."/>
            <person name="Bonch-Osmolovskaya E.A."/>
            <person name="Patrushev M.V."/>
            <person name="Podosokorskaya O.A."/>
            <person name="Kublanov I.V."/>
        </authorList>
    </citation>
    <scope>NUCLEOTIDE SEQUENCE [LARGE SCALE GENOMIC DNA]</scope>
    <source>
        <strain evidence="1 2">1807-2</strain>
    </source>
</reference>
<name>A0A0F7FIW7_9CREN</name>
<dbReference type="HOGENOM" id="CLU_1544273_0_0_2"/>
<protein>
    <submittedName>
        <fullName evidence="1">Uncharacterized protein</fullName>
    </submittedName>
</protein>
<keyword evidence="2" id="KW-1185">Reference proteome</keyword>
<organism evidence="1 2">
    <name type="scientific">Infirmifilum uzonense</name>
    <dbReference type="NCBI Taxonomy" id="1550241"/>
    <lineage>
        <taxon>Archaea</taxon>
        <taxon>Thermoproteota</taxon>
        <taxon>Thermoprotei</taxon>
        <taxon>Thermofilales</taxon>
        <taxon>Thermofilaceae</taxon>
        <taxon>Infirmifilum</taxon>
    </lineage>
</organism>
<proteinExistence type="predicted"/>
<dbReference type="EMBL" id="CP009961">
    <property type="protein sequence ID" value="AKG38872.1"/>
    <property type="molecule type" value="Genomic_DNA"/>
</dbReference>
<dbReference type="KEGG" id="thf:MA03_05830"/>
<dbReference type="Proteomes" id="UP000067434">
    <property type="component" value="Chromosome"/>
</dbReference>
<evidence type="ECO:0000313" key="2">
    <source>
        <dbReference type="Proteomes" id="UP000067434"/>
    </source>
</evidence>
<dbReference type="AlphaFoldDB" id="A0A0F7FIW7"/>
<gene>
    <name evidence="1" type="ORF">MA03_05830</name>
</gene>
<dbReference type="STRING" id="1550241.MA03_05830"/>
<dbReference type="PATRIC" id="fig|1550241.5.peg.1219"/>
<evidence type="ECO:0000313" key="1">
    <source>
        <dbReference type="EMBL" id="AKG38872.1"/>
    </source>
</evidence>
<dbReference type="SUPFAM" id="SSF52540">
    <property type="entry name" value="P-loop containing nucleoside triphosphate hydrolases"/>
    <property type="match status" value="1"/>
</dbReference>
<dbReference type="InterPro" id="IPR027417">
    <property type="entry name" value="P-loop_NTPase"/>
</dbReference>
<sequence>MVSRRRKPQDIGFLGQGFVIEISGSSGSGRREAVQRFISEMGTETLYIDYAQTSWRSRGKWRNVKFQTPGDPLELLSIIAGANYKLIVVDSVPRVFYAFNLEYRARWGLVASLLALALDKASRGLNSIFINYSSDSKSFGENIFAEYFTHRALVRREGDKITLSFYHPYKADIVMPSE</sequence>